<organism evidence="1 2">
    <name type="scientific">Pallidibacillus pasinlerensis</name>
    <dbReference type="NCBI Taxonomy" id="2703818"/>
    <lineage>
        <taxon>Bacteria</taxon>
        <taxon>Bacillati</taxon>
        <taxon>Bacillota</taxon>
        <taxon>Bacilli</taxon>
        <taxon>Bacillales</taxon>
        <taxon>Bacillaceae</taxon>
        <taxon>Pallidibacillus</taxon>
    </lineage>
</organism>
<evidence type="ECO:0000313" key="2">
    <source>
        <dbReference type="Proteomes" id="UP000743899"/>
    </source>
</evidence>
<dbReference type="InterPro" id="IPR025236">
    <property type="entry name" value="SR1P"/>
</dbReference>
<dbReference type="Pfam" id="PF13790">
    <property type="entry name" value="SR1P"/>
    <property type="match status" value="1"/>
</dbReference>
<accession>A0ABX0A3J5</accession>
<reference evidence="1 2" key="1">
    <citation type="submission" date="2020-01" db="EMBL/GenBank/DDBJ databases">
        <title>A novel Bacillus sp. from Pasinler.</title>
        <authorList>
            <person name="Adiguzel A."/>
            <person name="Ay H."/>
            <person name="Baltaci M.O."/>
        </authorList>
    </citation>
    <scope>NUCLEOTIDE SEQUENCE [LARGE SCALE GENOMIC DNA]</scope>
    <source>
        <strain evidence="1 2">P1</strain>
    </source>
</reference>
<gene>
    <name evidence="1" type="ORF">GW534_04715</name>
</gene>
<keyword evidence="2" id="KW-1185">Reference proteome</keyword>
<sequence>MGQIVCSTCNSTVEFFEDEKVTILYSVCPHCGKDHNHEDNEN</sequence>
<dbReference type="Proteomes" id="UP000743899">
    <property type="component" value="Unassembled WGS sequence"/>
</dbReference>
<evidence type="ECO:0000313" key="1">
    <source>
        <dbReference type="EMBL" id="NCU17076.1"/>
    </source>
</evidence>
<dbReference type="EMBL" id="JAACYS010000014">
    <property type="protein sequence ID" value="NCU17076.1"/>
    <property type="molecule type" value="Genomic_DNA"/>
</dbReference>
<dbReference type="RefSeq" id="WP_161919914.1">
    <property type="nucleotide sequence ID" value="NZ_JAACYS010000014.1"/>
</dbReference>
<name>A0ABX0A3J5_9BACI</name>
<proteinExistence type="predicted"/>
<protein>
    <submittedName>
        <fullName evidence="1">GapA-binding peptide SR1P</fullName>
    </submittedName>
</protein>
<comment type="caution">
    <text evidence="1">The sequence shown here is derived from an EMBL/GenBank/DDBJ whole genome shotgun (WGS) entry which is preliminary data.</text>
</comment>